<reference evidence="5 6" key="1">
    <citation type="submission" date="2016-10" db="EMBL/GenBank/DDBJ databases">
        <authorList>
            <person name="de Groot N.N."/>
        </authorList>
    </citation>
    <scope>NUCLEOTIDE SEQUENCE [LARGE SCALE GENOMIC DNA]</scope>
    <source>
        <strain evidence="5 6">ATCC 43154</strain>
    </source>
</reference>
<dbReference type="GO" id="GO:0030145">
    <property type="term" value="F:manganese ion binding"/>
    <property type="evidence" value="ECO:0007669"/>
    <property type="project" value="TreeGrafter"/>
</dbReference>
<evidence type="ECO:0000256" key="1">
    <source>
        <dbReference type="ARBA" id="ARBA00022723"/>
    </source>
</evidence>
<dbReference type="Pfam" id="PF00491">
    <property type="entry name" value="Arginase"/>
    <property type="match status" value="1"/>
</dbReference>
<dbReference type="SUPFAM" id="SSF52768">
    <property type="entry name" value="Arginase/deacetylase"/>
    <property type="match status" value="1"/>
</dbReference>
<dbReference type="RefSeq" id="WP_093389396.1">
    <property type="nucleotide sequence ID" value="NZ_FOTW01000019.1"/>
</dbReference>
<evidence type="ECO:0000313" key="5">
    <source>
        <dbReference type="EMBL" id="SFM39370.1"/>
    </source>
</evidence>
<dbReference type="InterPro" id="IPR023696">
    <property type="entry name" value="Ureohydrolase_dom_sf"/>
</dbReference>
<accession>A0A1I4QI82</accession>
<dbReference type="Gene3D" id="3.40.800.10">
    <property type="entry name" value="Ureohydrolase domain"/>
    <property type="match status" value="1"/>
</dbReference>
<dbReference type="Proteomes" id="UP000199470">
    <property type="component" value="Unassembled WGS sequence"/>
</dbReference>
<dbReference type="GO" id="GO:0004053">
    <property type="term" value="F:arginase activity"/>
    <property type="evidence" value="ECO:0007669"/>
    <property type="project" value="TreeGrafter"/>
</dbReference>
<dbReference type="PANTHER" id="PTHR43782:SF3">
    <property type="entry name" value="ARGINASE"/>
    <property type="match status" value="1"/>
</dbReference>
<dbReference type="InterPro" id="IPR006035">
    <property type="entry name" value="Ureohydrolase"/>
</dbReference>
<name>A0A1I4QI82_9BURK</name>
<dbReference type="OrthoDB" id="9789727at2"/>
<dbReference type="AlphaFoldDB" id="A0A1I4QI82"/>
<dbReference type="PROSITE" id="PS51409">
    <property type="entry name" value="ARGINASE_2"/>
    <property type="match status" value="1"/>
</dbReference>
<proteinExistence type="inferred from homology"/>
<evidence type="ECO:0000256" key="3">
    <source>
        <dbReference type="ARBA" id="ARBA00023211"/>
    </source>
</evidence>
<dbReference type="EMBL" id="FOTW01000019">
    <property type="protein sequence ID" value="SFM39370.1"/>
    <property type="molecule type" value="Genomic_DNA"/>
</dbReference>
<comment type="similarity">
    <text evidence="4">Belongs to the arginase family.</text>
</comment>
<gene>
    <name evidence="5" type="ORF">SAMN02982985_03918</name>
</gene>
<keyword evidence="3" id="KW-0464">Manganese</keyword>
<organism evidence="5 6">
    <name type="scientific">Rugamonas rubra</name>
    <dbReference type="NCBI Taxonomy" id="758825"/>
    <lineage>
        <taxon>Bacteria</taxon>
        <taxon>Pseudomonadati</taxon>
        <taxon>Pseudomonadota</taxon>
        <taxon>Betaproteobacteria</taxon>
        <taxon>Burkholderiales</taxon>
        <taxon>Oxalobacteraceae</taxon>
        <taxon>Telluria group</taxon>
        <taxon>Rugamonas</taxon>
    </lineage>
</organism>
<protein>
    <submittedName>
        <fullName evidence="5">Arginase</fullName>
    </submittedName>
</protein>
<evidence type="ECO:0000256" key="2">
    <source>
        <dbReference type="ARBA" id="ARBA00022801"/>
    </source>
</evidence>
<sequence length="278" mass="30654">MNNRLLVPYLMGQRRDGLGRLCALDRHPWDVLAVPGCDDTLLTDSNEKMRRMGRIYAGLADSACRVRRAGRVPVSVAGDCVSTLGMLGGLQQAGCPPDRILWLDAHGDFHTWETTQTQYLGGMPLAMLVGRRDRRQRERDAIGALRAAIGVQPYREQQVVLSDARDLDPGETEAIRASGIVCCDIDQVLDQLRPEQSLYLHFDTDVIDAPEAMPALKYHVKHGPGPADIGALFRALRGFPLLAVSVSAWHEEQDLDNRAALACLELLEELAPDGVNRI</sequence>
<keyword evidence="6" id="KW-1185">Reference proteome</keyword>
<dbReference type="STRING" id="758825.SAMN02982985_03918"/>
<dbReference type="GO" id="GO:0005737">
    <property type="term" value="C:cytoplasm"/>
    <property type="evidence" value="ECO:0007669"/>
    <property type="project" value="TreeGrafter"/>
</dbReference>
<evidence type="ECO:0000256" key="4">
    <source>
        <dbReference type="PROSITE-ProRule" id="PRU00742"/>
    </source>
</evidence>
<keyword evidence="1" id="KW-0479">Metal-binding</keyword>
<evidence type="ECO:0000313" key="6">
    <source>
        <dbReference type="Proteomes" id="UP000199470"/>
    </source>
</evidence>
<keyword evidence="2" id="KW-0378">Hydrolase</keyword>
<dbReference type="PANTHER" id="PTHR43782">
    <property type="entry name" value="ARGINASE"/>
    <property type="match status" value="1"/>
</dbReference>
<dbReference type="PRINTS" id="PR00116">
    <property type="entry name" value="ARGINASE"/>
</dbReference>